<name>A0ABY9K2E8_9HYPH</name>
<evidence type="ECO:0000313" key="2">
    <source>
        <dbReference type="Proteomes" id="UP001225788"/>
    </source>
</evidence>
<sequence length="97" mass="10853">MRDFDSPAEFAERMSNHDADVRSLVSRLVAIEERMDEQNRLKSLVFAEARVANIDIAALKAVVRINRSLSYSNSSDLAGLTDQVKRYLDLVNTKPGA</sequence>
<keyword evidence="2" id="KW-1185">Reference proteome</keyword>
<protein>
    <submittedName>
        <fullName evidence="1">Uncharacterized protein</fullName>
    </submittedName>
</protein>
<dbReference type="Proteomes" id="UP001225788">
    <property type="component" value="Chromosome"/>
</dbReference>
<gene>
    <name evidence="1" type="ORF">Q9315_09660</name>
</gene>
<dbReference type="RefSeq" id="WP_306156792.1">
    <property type="nucleotide sequence ID" value="NZ_CP132314.1"/>
</dbReference>
<organism evidence="1 2">
    <name type="scientific">Shinella oryzae</name>
    <dbReference type="NCBI Taxonomy" id="2871820"/>
    <lineage>
        <taxon>Bacteria</taxon>
        <taxon>Pseudomonadati</taxon>
        <taxon>Pseudomonadota</taxon>
        <taxon>Alphaproteobacteria</taxon>
        <taxon>Hyphomicrobiales</taxon>
        <taxon>Rhizobiaceae</taxon>
        <taxon>Shinella</taxon>
    </lineage>
</organism>
<evidence type="ECO:0000313" key="1">
    <source>
        <dbReference type="EMBL" id="WLS01714.1"/>
    </source>
</evidence>
<dbReference type="EMBL" id="CP132314">
    <property type="protein sequence ID" value="WLS01714.1"/>
    <property type="molecule type" value="Genomic_DNA"/>
</dbReference>
<accession>A0ABY9K2E8</accession>
<reference evidence="1 2" key="1">
    <citation type="submission" date="2023-08" db="EMBL/GenBank/DDBJ databases">
        <title>Pathogen: clinical or host-associated sample.</title>
        <authorList>
            <person name="Hergert J."/>
            <person name="Casey R."/>
            <person name="Wagner J."/>
            <person name="Young E.L."/>
            <person name="Oakeson K.F."/>
        </authorList>
    </citation>
    <scope>NUCLEOTIDE SEQUENCE [LARGE SCALE GENOMIC DNA]</scope>
    <source>
        <strain evidence="1 2">UPHL-collab-2</strain>
    </source>
</reference>
<proteinExistence type="predicted"/>